<gene>
    <name evidence="1" type="ORF">MM171B00931_0022</name>
</gene>
<dbReference type="EMBL" id="MT143822">
    <property type="protein sequence ID" value="QJB03058.1"/>
    <property type="molecule type" value="Genomic_DNA"/>
</dbReference>
<accession>A0A6M3M700</accession>
<organism evidence="1">
    <name type="scientific">viral metagenome</name>
    <dbReference type="NCBI Taxonomy" id="1070528"/>
    <lineage>
        <taxon>unclassified sequences</taxon>
        <taxon>metagenomes</taxon>
        <taxon>organismal metagenomes</taxon>
    </lineage>
</organism>
<name>A0A6M3M700_9ZZZZ</name>
<sequence>MKAEVKNGKLTIEAALDGNPPLSKSGKTRVAVSTNGFINVAGDNGKVYSLNLNLIVK</sequence>
<protein>
    <submittedName>
        <fullName evidence="1">Uncharacterized protein</fullName>
    </submittedName>
</protein>
<proteinExistence type="predicted"/>
<dbReference type="AlphaFoldDB" id="A0A6M3M700"/>
<evidence type="ECO:0000313" key="1">
    <source>
        <dbReference type="EMBL" id="QJB03058.1"/>
    </source>
</evidence>
<reference evidence="1" key="1">
    <citation type="submission" date="2020-03" db="EMBL/GenBank/DDBJ databases">
        <title>The deep terrestrial virosphere.</title>
        <authorList>
            <person name="Holmfeldt K."/>
            <person name="Nilsson E."/>
            <person name="Simone D."/>
            <person name="Lopez-Fernandez M."/>
            <person name="Wu X."/>
            <person name="de Brujin I."/>
            <person name="Lundin D."/>
            <person name="Andersson A."/>
            <person name="Bertilsson S."/>
            <person name="Dopson M."/>
        </authorList>
    </citation>
    <scope>NUCLEOTIDE SEQUENCE</scope>
    <source>
        <strain evidence="1">MM171B00931</strain>
    </source>
</reference>